<comment type="caution">
    <text evidence="11">The sequence shown here is derived from an EMBL/GenBank/DDBJ whole genome shotgun (WGS) entry which is preliminary data.</text>
</comment>
<dbReference type="PANTHER" id="PTHR33571:SF12">
    <property type="entry name" value="BSL3053 PROTEIN"/>
    <property type="match status" value="1"/>
</dbReference>
<evidence type="ECO:0000256" key="1">
    <source>
        <dbReference type="ARBA" id="ARBA00001946"/>
    </source>
</evidence>
<keyword evidence="6" id="KW-0547">Nucleotide-binding</keyword>
<dbReference type="AlphaFoldDB" id="A0A8J7UU88"/>
<evidence type="ECO:0000256" key="5">
    <source>
        <dbReference type="ARBA" id="ARBA00022723"/>
    </source>
</evidence>
<dbReference type="GO" id="GO:0005524">
    <property type="term" value="F:ATP binding"/>
    <property type="evidence" value="ECO:0007669"/>
    <property type="project" value="UniProtKB-KW"/>
</dbReference>
<name>A0A8J7UU88_9BACT</name>
<evidence type="ECO:0000256" key="4">
    <source>
        <dbReference type="ARBA" id="ARBA00022695"/>
    </source>
</evidence>
<dbReference type="Proteomes" id="UP000673975">
    <property type="component" value="Unassembled WGS sequence"/>
</dbReference>
<keyword evidence="2" id="KW-1277">Toxin-antitoxin system</keyword>
<dbReference type="Gene3D" id="3.30.460.10">
    <property type="entry name" value="Beta Polymerase, domain 2"/>
    <property type="match status" value="1"/>
</dbReference>
<dbReference type="Pfam" id="PF01909">
    <property type="entry name" value="NTP_transf_2"/>
    <property type="match status" value="1"/>
</dbReference>
<dbReference type="GO" id="GO:0016779">
    <property type="term" value="F:nucleotidyltransferase activity"/>
    <property type="evidence" value="ECO:0007669"/>
    <property type="project" value="UniProtKB-KW"/>
</dbReference>
<evidence type="ECO:0000256" key="2">
    <source>
        <dbReference type="ARBA" id="ARBA00022649"/>
    </source>
</evidence>
<keyword evidence="7" id="KW-0067">ATP-binding</keyword>
<evidence type="ECO:0000256" key="6">
    <source>
        <dbReference type="ARBA" id="ARBA00022741"/>
    </source>
</evidence>
<protein>
    <submittedName>
        <fullName evidence="11">Nucleotidyltransferase domain-containing protein</fullName>
    </submittedName>
</protein>
<proteinExistence type="inferred from homology"/>
<sequence>MNIANLKTSKLEQACKEFQVKKLYVFGSAVRGAMSDKSDLDFLVEFDRKGYQGAFEQYMGFKQRLEEIYQRPVDLVTIKKIRNPIFQKEVDSSKTLIYAA</sequence>
<dbReference type="InterPro" id="IPR002934">
    <property type="entry name" value="Polymerase_NTP_transf_dom"/>
</dbReference>
<dbReference type="RefSeq" id="WP_210512829.1">
    <property type="nucleotide sequence ID" value="NZ_JAFIDN010000010.1"/>
</dbReference>
<gene>
    <name evidence="11" type="ORF">NATSA_11900</name>
</gene>
<evidence type="ECO:0000313" key="11">
    <source>
        <dbReference type="EMBL" id="MBP3193371.1"/>
    </source>
</evidence>
<dbReference type="InterPro" id="IPR043519">
    <property type="entry name" value="NT_sf"/>
</dbReference>
<dbReference type="SUPFAM" id="SSF81301">
    <property type="entry name" value="Nucleotidyltransferase"/>
    <property type="match status" value="1"/>
</dbReference>
<comment type="cofactor">
    <cofactor evidence="1">
        <name>Mg(2+)</name>
        <dbReference type="ChEBI" id="CHEBI:18420"/>
    </cofactor>
</comment>
<dbReference type="PANTHER" id="PTHR33571">
    <property type="entry name" value="SSL8005 PROTEIN"/>
    <property type="match status" value="1"/>
</dbReference>
<organism evidence="11 12">
    <name type="scientific">Natronogracilivirga saccharolytica</name>
    <dbReference type="NCBI Taxonomy" id="2812953"/>
    <lineage>
        <taxon>Bacteria</taxon>
        <taxon>Pseudomonadati</taxon>
        <taxon>Balneolota</taxon>
        <taxon>Balneolia</taxon>
        <taxon>Balneolales</taxon>
        <taxon>Cyclonatronaceae</taxon>
        <taxon>Natronogracilivirga</taxon>
    </lineage>
</organism>
<comment type="similarity">
    <text evidence="9">Belongs to the MntA antitoxin family.</text>
</comment>
<feature type="domain" description="Polymerase nucleotidyl transferase" evidence="10">
    <location>
        <begin position="10"/>
        <end position="85"/>
    </location>
</feature>
<dbReference type="CDD" id="cd05403">
    <property type="entry name" value="NT_KNTase_like"/>
    <property type="match status" value="1"/>
</dbReference>
<keyword evidence="3" id="KW-0808">Transferase</keyword>
<evidence type="ECO:0000259" key="10">
    <source>
        <dbReference type="Pfam" id="PF01909"/>
    </source>
</evidence>
<accession>A0A8J7UU88</accession>
<keyword evidence="5" id="KW-0479">Metal-binding</keyword>
<dbReference type="InterPro" id="IPR052038">
    <property type="entry name" value="Type-VII_TA_antitoxin"/>
</dbReference>
<evidence type="ECO:0000256" key="8">
    <source>
        <dbReference type="ARBA" id="ARBA00022842"/>
    </source>
</evidence>
<keyword evidence="8" id="KW-0460">Magnesium</keyword>
<reference evidence="11" key="1">
    <citation type="submission" date="2021-02" db="EMBL/GenBank/DDBJ databases">
        <title>Natronogracilivirga saccharolytica gen. nov. sp. nov. a new anaerobic, haloalkiliphilic carbohydrate-fermenting bacterium from soda lake and proposing of Cyclonatronumiaceae fam. nov. in the phylum Balneolaeota.</title>
        <authorList>
            <person name="Zhilina T.N."/>
            <person name="Sorokin D.Y."/>
            <person name="Zavarzina D.G."/>
            <person name="Toshchakov S.V."/>
            <person name="Kublanov I.V."/>
        </authorList>
    </citation>
    <scope>NUCLEOTIDE SEQUENCE</scope>
    <source>
        <strain evidence="11">Z-1702</strain>
    </source>
</reference>
<keyword evidence="12" id="KW-1185">Reference proteome</keyword>
<evidence type="ECO:0000313" key="12">
    <source>
        <dbReference type="Proteomes" id="UP000673975"/>
    </source>
</evidence>
<dbReference type="GO" id="GO:0046872">
    <property type="term" value="F:metal ion binding"/>
    <property type="evidence" value="ECO:0007669"/>
    <property type="project" value="UniProtKB-KW"/>
</dbReference>
<evidence type="ECO:0000256" key="9">
    <source>
        <dbReference type="ARBA" id="ARBA00038276"/>
    </source>
</evidence>
<evidence type="ECO:0000256" key="3">
    <source>
        <dbReference type="ARBA" id="ARBA00022679"/>
    </source>
</evidence>
<evidence type="ECO:0000256" key="7">
    <source>
        <dbReference type="ARBA" id="ARBA00022840"/>
    </source>
</evidence>
<dbReference type="EMBL" id="JAFIDN010000010">
    <property type="protein sequence ID" value="MBP3193371.1"/>
    <property type="molecule type" value="Genomic_DNA"/>
</dbReference>
<keyword evidence="4" id="KW-0548">Nucleotidyltransferase</keyword>